<dbReference type="InterPro" id="IPR009061">
    <property type="entry name" value="DNA-bd_dom_put_sf"/>
</dbReference>
<keyword evidence="3" id="KW-1185">Reference proteome</keyword>
<name>Q856T0_BPMCO</name>
<organism evidence="2 3">
    <name type="scientific">Mycobacterium phage Corndog</name>
    <name type="common">Mycobacteriophage Corndog</name>
    <dbReference type="NCBI Taxonomy" id="205875"/>
    <lineage>
        <taxon>Viruses</taxon>
        <taxon>Duplodnaviria</taxon>
        <taxon>Heunggongvirae</taxon>
        <taxon>Uroviricota</taxon>
        <taxon>Caudoviricetes</taxon>
        <taxon>Corndogvirus</taxon>
    </lineage>
</organism>
<dbReference type="SUPFAM" id="SSF46955">
    <property type="entry name" value="Putative DNA-binding domain"/>
    <property type="match status" value="1"/>
</dbReference>
<sequence>MTEFSQSDPRIEKLAHRLRVNQRTVRRWLKQGIINPAVLDD</sequence>
<dbReference type="InterPro" id="IPR000551">
    <property type="entry name" value="MerR-type_HTH_dom"/>
</dbReference>
<dbReference type="EMBL" id="AY129335">
    <property type="protein sequence ID" value="AAN01946.1"/>
    <property type="molecule type" value="Genomic_DNA"/>
</dbReference>
<dbReference type="KEGG" id="vg:1259493"/>
<dbReference type="Pfam" id="PF13411">
    <property type="entry name" value="MerR_1"/>
    <property type="match status" value="1"/>
</dbReference>
<accession>Q856T0</accession>
<organismHost>
    <name type="scientific">Mycolicibacterium smegmatis (strain ATCC 700084 / mc(2)155)</name>
    <name type="common">Mycobacterium smegmatis</name>
    <dbReference type="NCBI Taxonomy" id="246196"/>
</organismHost>
<dbReference type="GO" id="GO:0003677">
    <property type="term" value="F:DNA binding"/>
    <property type="evidence" value="ECO:0007669"/>
    <property type="project" value="InterPro"/>
</dbReference>
<proteinExistence type="predicted"/>
<evidence type="ECO:0000259" key="1">
    <source>
        <dbReference type="Pfam" id="PF13411"/>
    </source>
</evidence>
<reference evidence="2 3" key="1">
    <citation type="journal article" date="2003" name="Cell">
        <title>Origins of highly mosaic mycobacteriophage genomes.</title>
        <authorList>
            <person name="Pedulla M.L."/>
            <person name="Ford M.E."/>
            <person name="Houtz J.M."/>
            <person name="Karthikeyan T."/>
            <person name="Wadsworth C."/>
            <person name="Lewis J.A."/>
            <person name="Jacobs-Sera D."/>
            <person name="Falbo J."/>
            <person name="Gross J."/>
            <person name="Pannunzio N.R."/>
            <person name="Brucker W."/>
            <person name="Kumar V."/>
            <person name="Kandasamy J."/>
            <person name="Keenan L."/>
            <person name="Bardarov S."/>
            <person name="Kriakov J."/>
            <person name="Lawrence J.G."/>
            <person name="Jacobs W.R. Jr."/>
            <person name="Hendrix R.W."/>
            <person name="Hatfull G.F."/>
        </authorList>
    </citation>
    <scope>NUCLEOTIDE SEQUENCE</scope>
</reference>
<feature type="domain" description="HTH merR-type" evidence="1">
    <location>
        <begin position="10"/>
        <end position="38"/>
    </location>
</feature>
<dbReference type="Proteomes" id="UP000000964">
    <property type="component" value="Segment"/>
</dbReference>
<protein>
    <recommendedName>
        <fullName evidence="1">HTH merR-type domain-containing protein</fullName>
    </recommendedName>
</protein>
<evidence type="ECO:0000313" key="3">
    <source>
        <dbReference type="Proteomes" id="UP000000964"/>
    </source>
</evidence>
<gene>
    <name evidence="2" type="primary">14</name>
    <name evidence="2" type="ORF">PBI_CORNDOG_14</name>
</gene>
<dbReference type="GO" id="GO:0006355">
    <property type="term" value="P:regulation of DNA-templated transcription"/>
    <property type="evidence" value="ECO:0007669"/>
    <property type="project" value="InterPro"/>
</dbReference>
<dbReference type="RefSeq" id="NP_817865.1">
    <property type="nucleotide sequence ID" value="NC_004685.1"/>
</dbReference>
<evidence type="ECO:0000313" key="2">
    <source>
        <dbReference type="EMBL" id="AAN01946.1"/>
    </source>
</evidence>